<feature type="domain" description="Large ribosomal subunit protein uL6 alpha-beta" evidence="4">
    <location>
        <begin position="817"/>
        <end position="896"/>
    </location>
</feature>
<keyword evidence="3" id="KW-0687">Ribonucleoprotein</keyword>
<keyword evidence="2" id="KW-0689">Ribosomal protein</keyword>
<dbReference type="GO" id="GO:0005840">
    <property type="term" value="C:ribosome"/>
    <property type="evidence" value="ECO:0007669"/>
    <property type="project" value="UniProtKB-KW"/>
</dbReference>
<dbReference type="InterPro" id="IPR020040">
    <property type="entry name" value="Ribosomal_uL6_a/b-dom"/>
</dbReference>
<dbReference type="Gene3D" id="3.90.930.12">
    <property type="entry name" value="Ribosomal protein L6, alpha-beta domain"/>
    <property type="match status" value="2"/>
</dbReference>
<dbReference type="FunFam" id="3.90.930.12:FF:000004">
    <property type="entry name" value="60S ribosomal protein L9"/>
    <property type="match status" value="1"/>
</dbReference>
<evidence type="ECO:0008006" key="8">
    <source>
        <dbReference type="Google" id="ProtNLM"/>
    </source>
</evidence>
<keyword evidence="7" id="KW-1185">Reference proteome</keyword>
<gene>
    <name evidence="6" type="ORF">EVOR1521_LOCUS26155</name>
</gene>
<dbReference type="Gene3D" id="3.40.50.1820">
    <property type="entry name" value="alpha/beta hydrolase"/>
    <property type="match status" value="1"/>
</dbReference>
<dbReference type="Pfam" id="PF00551">
    <property type="entry name" value="Formyl_trans_N"/>
    <property type="match status" value="1"/>
</dbReference>
<dbReference type="InterPro" id="IPR002376">
    <property type="entry name" value="Formyl_transf_N"/>
</dbReference>
<evidence type="ECO:0000256" key="2">
    <source>
        <dbReference type="ARBA" id="ARBA00022980"/>
    </source>
</evidence>
<evidence type="ECO:0000256" key="1">
    <source>
        <dbReference type="ARBA" id="ARBA00009356"/>
    </source>
</evidence>
<protein>
    <recommendedName>
        <fullName evidence="8">60S ribosomal protein L9</fullName>
    </recommendedName>
</protein>
<evidence type="ECO:0000256" key="3">
    <source>
        <dbReference type="ARBA" id="ARBA00023274"/>
    </source>
</evidence>
<evidence type="ECO:0000313" key="6">
    <source>
        <dbReference type="EMBL" id="CAJ1403486.1"/>
    </source>
</evidence>
<comment type="similarity">
    <text evidence="1">Belongs to the universal ribosomal protein uL6 family.</text>
</comment>
<dbReference type="InterPro" id="IPR036789">
    <property type="entry name" value="Ribosomal_uL6-like_a/b-dom_sf"/>
</dbReference>
<evidence type="ECO:0000313" key="7">
    <source>
        <dbReference type="Proteomes" id="UP001178507"/>
    </source>
</evidence>
<dbReference type="FunFam" id="3.90.930.12:FF:000003">
    <property type="entry name" value="60S ribosomal protein L9"/>
    <property type="match status" value="1"/>
</dbReference>
<evidence type="ECO:0000259" key="4">
    <source>
        <dbReference type="Pfam" id="PF00347"/>
    </source>
</evidence>
<feature type="domain" description="Formyl transferase N-terminal" evidence="5">
    <location>
        <begin position="53"/>
        <end position="179"/>
    </location>
</feature>
<comment type="caution">
    <text evidence="6">The sequence shown here is derived from an EMBL/GenBank/DDBJ whole genome shotgun (WGS) entry which is preliminary data.</text>
</comment>
<dbReference type="EMBL" id="CAUJNA010003498">
    <property type="protein sequence ID" value="CAJ1403486.1"/>
    <property type="molecule type" value="Genomic_DNA"/>
</dbReference>
<dbReference type="GO" id="GO:0016787">
    <property type="term" value="F:hydrolase activity"/>
    <property type="evidence" value="ECO:0007669"/>
    <property type="project" value="InterPro"/>
</dbReference>
<sequence>MADPMAEPLRVAILGQKDAMIFCLFQLVQVRRTRSLEVLVLSPKEQTVPPSADVAAVCSTLGYQHCVARTNAMVLESIQQFKPSLLVSILWPRRVQREVLDLCRDCINFHPSLLPRHRGSLTQFWAIFDADEEAGTTCHRMVEEFDAGRILRQEPVKLAPDETALSLNHKLALATERCFKHVLEVFLAEGLPEGEEWDVAQFPYHFRRLPEEGFIDFSWPLDKVDRFIRAMYFPPFTPARLRMEDGSEHRVLNLSQYQALIKGKAPAKLFWDEDQTPVKARAIRADPKPETTSATPWMAWTWWPAALAGLLLSWVAVAVTGPSNPSLAPRQSVPGTQCIDGSPANLYLAHGYGDGRRKWVVFFQGGGWCTGTSGSPHLPGYCPQEDVAHPDLCEERSRGYHGSSLSDSESRDFTRRGCLSGDSDINPMMYNWNRVMVRNCDGTLFLSSAELPGLHLRGRDNAVQAIRALLGQGLADASELLFAGCSAGGVASVLLADTLRPMVEEAVHARGGRVFVAVLSDSGFFPDWSAKSIPAGVLHFPQFQWLFATGNVSAALPPECLAAGHGWRCMLLETALPYVKTPCFVLQSTVDSWQLQSSDQKSLESLHQHMRANLLAAVQSPHGGALDNCFHHCEAWGNIHWGGLSNREAFERWYRARVRQWDAGEDFNTTGEGWPLLHLGALAAPRCYPGQEKHKDWHATLGSRRLSDLDAAARWKMNAMRTLLTEETLKVPKGVKITIKSKQVEVKGKHGDLKRDFKHLPIELFLADGGKKVVARMYFAKSKQCSMLNTVCSHISNLFEGVQKKFEYKLRLVYAHFPINVNIINGGKTIEIRNFLGEKVVRTVHMLPGVTVEKSSSTKDEIVVSGSDIELCGRSSALIHQSCLCKKKDIRKFLDGIYVSSHGVKEE</sequence>
<name>A0AA36JEC7_9DINO</name>
<dbReference type="SUPFAM" id="SSF56053">
    <property type="entry name" value="Ribosomal protein L6"/>
    <property type="match status" value="2"/>
</dbReference>
<dbReference type="Pfam" id="PF03283">
    <property type="entry name" value="PAE"/>
    <property type="match status" value="1"/>
</dbReference>
<dbReference type="AlphaFoldDB" id="A0AA36JEC7"/>
<dbReference type="InterPro" id="IPR004963">
    <property type="entry name" value="PAE/NOTUM"/>
</dbReference>
<evidence type="ECO:0000259" key="5">
    <source>
        <dbReference type="Pfam" id="PF00551"/>
    </source>
</evidence>
<accession>A0AA36JEC7</accession>
<dbReference type="GO" id="GO:0006412">
    <property type="term" value="P:translation"/>
    <property type="evidence" value="ECO:0007669"/>
    <property type="project" value="InterPro"/>
</dbReference>
<dbReference type="GO" id="GO:1990904">
    <property type="term" value="C:ribonucleoprotein complex"/>
    <property type="evidence" value="ECO:0007669"/>
    <property type="project" value="UniProtKB-KW"/>
</dbReference>
<feature type="domain" description="Large ribosomal subunit protein uL6 alpha-beta" evidence="4">
    <location>
        <begin position="731"/>
        <end position="804"/>
    </location>
</feature>
<dbReference type="SUPFAM" id="SSF53328">
    <property type="entry name" value="Formyltransferase"/>
    <property type="match status" value="1"/>
</dbReference>
<dbReference type="SUPFAM" id="SSF53474">
    <property type="entry name" value="alpha/beta-Hydrolases"/>
    <property type="match status" value="1"/>
</dbReference>
<dbReference type="GO" id="GO:0003735">
    <property type="term" value="F:structural constituent of ribosome"/>
    <property type="evidence" value="ECO:0007669"/>
    <property type="project" value="InterPro"/>
</dbReference>
<organism evidence="6 7">
    <name type="scientific">Effrenium voratum</name>
    <dbReference type="NCBI Taxonomy" id="2562239"/>
    <lineage>
        <taxon>Eukaryota</taxon>
        <taxon>Sar</taxon>
        <taxon>Alveolata</taxon>
        <taxon>Dinophyceae</taxon>
        <taxon>Suessiales</taxon>
        <taxon>Symbiodiniaceae</taxon>
        <taxon>Effrenium</taxon>
    </lineage>
</organism>
<dbReference type="PANTHER" id="PTHR21562">
    <property type="entry name" value="NOTUM-RELATED"/>
    <property type="match status" value="1"/>
</dbReference>
<dbReference type="InterPro" id="IPR036477">
    <property type="entry name" value="Formyl_transf_N_sf"/>
</dbReference>
<reference evidence="6" key="1">
    <citation type="submission" date="2023-08" db="EMBL/GenBank/DDBJ databases">
        <authorList>
            <person name="Chen Y."/>
            <person name="Shah S."/>
            <person name="Dougan E. K."/>
            <person name="Thang M."/>
            <person name="Chan C."/>
        </authorList>
    </citation>
    <scope>NUCLEOTIDE SEQUENCE</scope>
</reference>
<dbReference type="Pfam" id="PF00347">
    <property type="entry name" value="Ribosomal_L6"/>
    <property type="match status" value="2"/>
</dbReference>
<dbReference type="InterPro" id="IPR029058">
    <property type="entry name" value="AB_hydrolase_fold"/>
</dbReference>
<dbReference type="Gene3D" id="3.40.50.12230">
    <property type="match status" value="1"/>
</dbReference>
<proteinExistence type="inferred from homology"/>
<dbReference type="CDD" id="cd08369">
    <property type="entry name" value="FMT_core"/>
    <property type="match status" value="1"/>
</dbReference>
<dbReference type="Proteomes" id="UP001178507">
    <property type="component" value="Unassembled WGS sequence"/>
</dbReference>
<dbReference type="GO" id="GO:0019843">
    <property type="term" value="F:rRNA binding"/>
    <property type="evidence" value="ECO:0007669"/>
    <property type="project" value="InterPro"/>
</dbReference>